<keyword evidence="16" id="KW-1185">Reference proteome</keyword>
<evidence type="ECO:0000256" key="11">
    <source>
        <dbReference type="ARBA" id="ARBA00023163"/>
    </source>
</evidence>
<evidence type="ECO:0000256" key="12">
    <source>
        <dbReference type="ARBA" id="ARBA00023242"/>
    </source>
</evidence>
<keyword evidence="9" id="KW-0805">Transcription regulation</keyword>
<comment type="subcellular location">
    <subcellularLocation>
        <location evidence="2">Chromosome</location>
        <location evidence="2">Telomere</location>
    </subcellularLocation>
    <subcellularLocation>
        <location evidence="1">Nucleus</location>
    </subcellularLocation>
</comment>
<evidence type="ECO:0000256" key="8">
    <source>
        <dbReference type="ARBA" id="ARBA00022895"/>
    </source>
</evidence>
<protein>
    <recommendedName>
        <fullName evidence="5">EKC/KEOPS complex subunit GON7</fullName>
    </recommendedName>
</protein>
<feature type="coiled-coil region" evidence="14">
    <location>
        <begin position="41"/>
        <end position="68"/>
    </location>
</feature>
<keyword evidence="6" id="KW-0158">Chromosome</keyword>
<comment type="subunit">
    <text evidence="4">Component of the EKC/KEOPS complex composed of at least BUD32, CGI121, GON7, KAE1 and PCC1; the whole complex dimerizes.</text>
</comment>
<dbReference type="GO" id="GO:0000781">
    <property type="term" value="C:chromosome, telomeric region"/>
    <property type="evidence" value="ECO:0007669"/>
    <property type="project" value="UniProtKB-SubCell"/>
</dbReference>
<organism evidence="15 16">
    <name type="scientific">Pyronema omphalodes (strain CBS 100304)</name>
    <name type="common">Pyronema confluens</name>
    <dbReference type="NCBI Taxonomy" id="1076935"/>
    <lineage>
        <taxon>Eukaryota</taxon>
        <taxon>Fungi</taxon>
        <taxon>Dikarya</taxon>
        <taxon>Ascomycota</taxon>
        <taxon>Pezizomycotina</taxon>
        <taxon>Pezizomycetes</taxon>
        <taxon>Pezizales</taxon>
        <taxon>Pyronemataceae</taxon>
        <taxon>Pyronema</taxon>
    </lineage>
</organism>
<proteinExistence type="inferred from homology"/>
<evidence type="ECO:0000313" key="16">
    <source>
        <dbReference type="Proteomes" id="UP000018144"/>
    </source>
</evidence>
<dbReference type="InterPro" id="IPR014849">
    <property type="entry name" value="EKC/KEOPS_Gon7"/>
</dbReference>
<sequence>MPVTINAVYTSPNDTNTFVIPTEAATAATEDSTQADQTNHVKAVREAVAKLQDQVNKYLTERMEVEKNDAAKALEDNYGEEVVDEE</sequence>
<evidence type="ECO:0000256" key="6">
    <source>
        <dbReference type="ARBA" id="ARBA00022454"/>
    </source>
</evidence>
<evidence type="ECO:0000256" key="5">
    <source>
        <dbReference type="ARBA" id="ARBA00019746"/>
    </source>
</evidence>
<evidence type="ECO:0000256" key="14">
    <source>
        <dbReference type="SAM" id="Coils"/>
    </source>
</evidence>
<dbReference type="AlphaFoldDB" id="U4LK60"/>
<evidence type="ECO:0000313" key="15">
    <source>
        <dbReference type="EMBL" id="CCX13081.1"/>
    </source>
</evidence>
<name>U4LK60_PYROM</name>
<dbReference type="OrthoDB" id="2288868at2759"/>
<evidence type="ECO:0000256" key="4">
    <source>
        <dbReference type="ARBA" id="ARBA00011534"/>
    </source>
</evidence>
<keyword evidence="8" id="KW-0779">Telomere</keyword>
<dbReference type="GO" id="GO:0008033">
    <property type="term" value="P:tRNA processing"/>
    <property type="evidence" value="ECO:0007669"/>
    <property type="project" value="UniProtKB-KW"/>
</dbReference>
<keyword evidence="7" id="KW-0819">tRNA processing</keyword>
<keyword evidence="10" id="KW-0010">Activator</keyword>
<comment type="function">
    <text evidence="13">Component of the EKC/KEOPS complex that is required for the formation of a threonylcarbamoyl group on adenosine at position 37 (t(6)A37) in tRNAs that read codons beginning with adenine. The complex is probably involved in the transfer of the threonylcarbamoyl moiety of threonylcarbamoyl-AMP (TC-AMP) to the N6 group of A37. GON7 likely plays a supporting role to the catalytic subunit KAE1 in the complex. The EKC/KEOPS complex also promotes both telomere uncapping and telomere elongation. The complex is required for efficient recruitment of transcriptional coactivators.</text>
</comment>
<dbReference type="Pfam" id="PF08738">
    <property type="entry name" value="Gon7"/>
    <property type="match status" value="1"/>
</dbReference>
<dbReference type="EMBL" id="HF935778">
    <property type="protein sequence ID" value="CCX13081.1"/>
    <property type="molecule type" value="Genomic_DNA"/>
</dbReference>
<evidence type="ECO:0000256" key="1">
    <source>
        <dbReference type="ARBA" id="ARBA00004123"/>
    </source>
</evidence>
<evidence type="ECO:0000256" key="7">
    <source>
        <dbReference type="ARBA" id="ARBA00022694"/>
    </source>
</evidence>
<accession>U4LK60</accession>
<gene>
    <name evidence="15" type="ORF">PCON_12674</name>
</gene>
<evidence type="ECO:0000256" key="13">
    <source>
        <dbReference type="ARBA" id="ARBA00025393"/>
    </source>
</evidence>
<evidence type="ECO:0000256" key="2">
    <source>
        <dbReference type="ARBA" id="ARBA00004574"/>
    </source>
</evidence>
<evidence type="ECO:0000256" key="10">
    <source>
        <dbReference type="ARBA" id="ARBA00023159"/>
    </source>
</evidence>
<evidence type="ECO:0000256" key="9">
    <source>
        <dbReference type="ARBA" id="ARBA00023015"/>
    </source>
</evidence>
<keyword evidence="12" id="KW-0539">Nucleus</keyword>
<keyword evidence="14" id="KW-0175">Coiled coil</keyword>
<evidence type="ECO:0000256" key="3">
    <source>
        <dbReference type="ARBA" id="ARBA00008529"/>
    </source>
</evidence>
<reference evidence="15 16" key="1">
    <citation type="journal article" date="2013" name="PLoS Genet.">
        <title>The genome and development-dependent transcriptomes of Pyronema confluens: a window into fungal evolution.</title>
        <authorList>
            <person name="Traeger S."/>
            <person name="Altegoer F."/>
            <person name="Freitag M."/>
            <person name="Gabaldon T."/>
            <person name="Kempken F."/>
            <person name="Kumar A."/>
            <person name="Marcet-Houben M."/>
            <person name="Poggeler S."/>
            <person name="Stajich J.E."/>
            <person name="Nowrousian M."/>
        </authorList>
    </citation>
    <scope>NUCLEOTIDE SEQUENCE [LARGE SCALE GENOMIC DNA]</scope>
    <source>
        <strain evidence="16">CBS 100304</strain>
        <tissue evidence="15">Vegetative mycelium</tissue>
    </source>
</reference>
<dbReference type="OMA" id="TETFEHV"/>
<dbReference type="Proteomes" id="UP000018144">
    <property type="component" value="Unassembled WGS sequence"/>
</dbReference>
<dbReference type="GO" id="GO:0005634">
    <property type="term" value="C:nucleus"/>
    <property type="evidence" value="ECO:0007669"/>
    <property type="project" value="UniProtKB-SubCell"/>
</dbReference>
<keyword evidence="11" id="KW-0804">Transcription</keyword>
<comment type="similarity">
    <text evidence="3">Belongs to the GON7 family.</text>
</comment>